<evidence type="ECO:0000256" key="1">
    <source>
        <dbReference type="ARBA" id="ARBA00004651"/>
    </source>
</evidence>
<feature type="transmembrane region" description="Helical" evidence="8">
    <location>
        <begin position="45"/>
        <end position="70"/>
    </location>
</feature>
<accession>A0ABP7D5L9</accession>
<evidence type="ECO:0000256" key="2">
    <source>
        <dbReference type="ARBA" id="ARBA00022448"/>
    </source>
</evidence>
<dbReference type="PANTHER" id="PTHR23517">
    <property type="entry name" value="RESISTANCE PROTEIN MDTM, PUTATIVE-RELATED-RELATED"/>
    <property type="match status" value="1"/>
</dbReference>
<dbReference type="InterPro" id="IPR050171">
    <property type="entry name" value="MFS_Transporters"/>
</dbReference>
<feature type="compositionally biased region" description="Low complexity" evidence="7">
    <location>
        <begin position="205"/>
        <end position="221"/>
    </location>
</feature>
<dbReference type="Pfam" id="PF07690">
    <property type="entry name" value="MFS_1"/>
    <property type="match status" value="2"/>
</dbReference>
<keyword evidence="3" id="KW-1003">Cell membrane</keyword>
<proteinExistence type="predicted"/>
<dbReference type="PROSITE" id="PS00217">
    <property type="entry name" value="SUGAR_TRANSPORT_2"/>
    <property type="match status" value="1"/>
</dbReference>
<evidence type="ECO:0000256" key="4">
    <source>
        <dbReference type="ARBA" id="ARBA00022692"/>
    </source>
</evidence>
<reference evidence="11" key="1">
    <citation type="journal article" date="2019" name="Int. J. Syst. Evol. Microbiol.">
        <title>The Global Catalogue of Microorganisms (GCM) 10K type strain sequencing project: providing services to taxonomists for standard genome sequencing and annotation.</title>
        <authorList>
            <consortium name="The Broad Institute Genomics Platform"/>
            <consortium name="The Broad Institute Genome Sequencing Center for Infectious Disease"/>
            <person name="Wu L."/>
            <person name="Ma J."/>
        </authorList>
    </citation>
    <scope>NUCLEOTIDE SEQUENCE [LARGE SCALE GENOMIC DNA]</scope>
    <source>
        <strain evidence="11">JCM 16961</strain>
    </source>
</reference>
<feature type="transmembrane region" description="Helical" evidence="8">
    <location>
        <begin position="273"/>
        <end position="291"/>
    </location>
</feature>
<feature type="transmembrane region" description="Helical" evidence="8">
    <location>
        <begin position="303"/>
        <end position="323"/>
    </location>
</feature>
<dbReference type="InterPro" id="IPR011701">
    <property type="entry name" value="MFS"/>
</dbReference>
<evidence type="ECO:0000259" key="9">
    <source>
        <dbReference type="PROSITE" id="PS50850"/>
    </source>
</evidence>
<feature type="transmembrane region" description="Helical" evidence="8">
    <location>
        <begin position="101"/>
        <end position="119"/>
    </location>
</feature>
<dbReference type="RefSeq" id="WP_344881014.1">
    <property type="nucleotide sequence ID" value="NZ_BAABCJ010000001.1"/>
</dbReference>
<dbReference type="Gene3D" id="1.20.1250.20">
    <property type="entry name" value="MFS general substrate transporter like domains"/>
    <property type="match status" value="2"/>
</dbReference>
<dbReference type="EMBL" id="BAABCJ010000001">
    <property type="protein sequence ID" value="GAA3699603.1"/>
    <property type="molecule type" value="Genomic_DNA"/>
</dbReference>
<keyword evidence="5 8" id="KW-1133">Transmembrane helix</keyword>
<protein>
    <submittedName>
        <fullName evidence="10">MFS transporter</fullName>
    </submittedName>
</protein>
<feature type="transmembrane region" description="Helical" evidence="8">
    <location>
        <begin position="21"/>
        <end position="39"/>
    </location>
</feature>
<feature type="transmembrane region" description="Helical" evidence="8">
    <location>
        <begin position="140"/>
        <end position="161"/>
    </location>
</feature>
<evidence type="ECO:0000313" key="11">
    <source>
        <dbReference type="Proteomes" id="UP001501536"/>
    </source>
</evidence>
<keyword evidence="6 8" id="KW-0472">Membrane</keyword>
<evidence type="ECO:0000256" key="3">
    <source>
        <dbReference type="ARBA" id="ARBA00022475"/>
    </source>
</evidence>
<sequence>MGAAESFGLRDLGLKVYGPSLLYAVGLGAITPVVALTARELGASVATAALVVTLIGVGSLITNVPAALLTARFGERLSMIAAAGVAALGMVLALLADDVALLAGAILLVGMAGAVFNLARQSYLAEAVPAYFRARAMSTLGGTIRIGAFAGPFLGAAVMSFAGLDGAYWFGLAAMLAAAGVGFLVPELPVPVAPGPAPRPDGVPREAGASGQAADPLAADAGGPGRTTMRAIGVRYWRTFATVGTGVVILSAIRASRQVVIPLWADQLGLDASTASLVYGVSGALDVLVFYPAGRLADRRGHVWAGVPCVFFLSASLALMPLAHDVTTLMGIGALMGLANGMGTGIVMTLGAEYAPPDARPQFLGLWRLFADTGMMAGPIVLSAVASAASLATGMWVLAGAGLVGTGVFAWYLPLYQHGRRGRPR</sequence>
<evidence type="ECO:0000256" key="7">
    <source>
        <dbReference type="SAM" id="MobiDB-lite"/>
    </source>
</evidence>
<feature type="domain" description="Major facilitator superfamily (MFS) profile" evidence="9">
    <location>
        <begin position="12"/>
        <end position="417"/>
    </location>
</feature>
<feature type="transmembrane region" description="Helical" evidence="8">
    <location>
        <begin position="366"/>
        <end position="389"/>
    </location>
</feature>
<dbReference type="Proteomes" id="UP001501536">
    <property type="component" value="Unassembled WGS sequence"/>
</dbReference>
<gene>
    <name evidence="10" type="ORF">GCM10022377_10780</name>
</gene>
<dbReference type="CDD" id="cd17325">
    <property type="entry name" value="MFS_MdtG_SLC18_like"/>
    <property type="match status" value="1"/>
</dbReference>
<name>A0ABP7D5L9_9MICC</name>
<feature type="region of interest" description="Disordered" evidence="7">
    <location>
        <begin position="195"/>
        <end position="222"/>
    </location>
</feature>
<dbReference type="PROSITE" id="PS50850">
    <property type="entry name" value="MFS"/>
    <property type="match status" value="1"/>
</dbReference>
<feature type="transmembrane region" description="Helical" evidence="8">
    <location>
        <begin position="329"/>
        <end position="354"/>
    </location>
</feature>
<comment type="subcellular location">
    <subcellularLocation>
        <location evidence="1">Cell membrane</location>
        <topology evidence="1">Multi-pass membrane protein</topology>
    </subcellularLocation>
</comment>
<evidence type="ECO:0000256" key="8">
    <source>
        <dbReference type="SAM" id="Phobius"/>
    </source>
</evidence>
<feature type="transmembrane region" description="Helical" evidence="8">
    <location>
        <begin position="167"/>
        <end position="185"/>
    </location>
</feature>
<comment type="caution">
    <text evidence="10">The sequence shown here is derived from an EMBL/GenBank/DDBJ whole genome shotgun (WGS) entry which is preliminary data.</text>
</comment>
<keyword evidence="4 8" id="KW-0812">Transmembrane</keyword>
<feature type="transmembrane region" description="Helical" evidence="8">
    <location>
        <begin position="77"/>
        <end position="95"/>
    </location>
</feature>
<evidence type="ECO:0000256" key="6">
    <source>
        <dbReference type="ARBA" id="ARBA00023136"/>
    </source>
</evidence>
<dbReference type="SUPFAM" id="SSF103473">
    <property type="entry name" value="MFS general substrate transporter"/>
    <property type="match status" value="1"/>
</dbReference>
<feature type="transmembrane region" description="Helical" evidence="8">
    <location>
        <begin position="395"/>
        <end position="415"/>
    </location>
</feature>
<feature type="transmembrane region" description="Helical" evidence="8">
    <location>
        <begin position="236"/>
        <end position="253"/>
    </location>
</feature>
<keyword evidence="11" id="KW-1185">Reference proteome</keyword>
<dbReference type="InterPro" id="IPR005829">
    <property type="entry name" value="Sugar_transporter_CS"/>
</dbReference>
<keyword evidence="2" id="KW-0813">Transport</keyword>
<organism evidence="10 11">
    <name type="scientific">Zhihengliuella alba</name>
    <dbReference type="NCBI Taxonomy" id="547018"/>
    <lineage>
        <taxon>Bacteria</taxon>
        <taxon>Bacillati</taxon>
        <taxon>Actinomycetota</taxon>
        <taxon>Actinomycetes</taxon>
        <taxon>Micrococcales</taxon>
        <taxon>Micrococcaceae</taxon>
        <taxon>Zhihengliuella</taxon>
    </lineage>
</organism>
<evidence type="ECO:0000256" key="5">
    <source>
        <dbReference type="ARBA" id="ARBA00022989"/>
    </source>
</evidence>
<dbReference type="InterPro" id="IPR020846">
    <property type="entry name" value="MFS_dom"/>
</dbReference>
<dbReference type="PANTHER" id="PTHR23517:SF2">
    <property type="entry name" value="MULTIDRUG RESISTANCE PROTEIN MDTH"/>
    <property type="match status" value="1"/>
</dbReference>
<dbReference type="InterPro" id="IPR036259">
    <property type="entry name" value="MFS_trans_sf"/>
</dbReference>
<evidence type="ECO:0000313" key="10">
    <source>
        <dbReference type="EMBL" id="GAA3699603.1"/>
    </source>
</evidence>